<evidence type="ECO:0000313" key="2">
    <source>
        <dbReference type="EMBL" id="KIW25273.1"/>
    </source>
</evidence>
<dbReference type="RefSeq" id="XP_016245489.1">
    <property type="nucleotide sequence ID" value="XM_016395633.1"/>
</dbReference>
<dbReference type="OrthoDB" id="4156398at2759"/>
<feature type="compositionally biased region" description="Polar residues" evidence="1">
    <location>
        <begin position="761"/>
        <end position="778"/>
    </location>
</feature>
<evidence type="ECO:0000256" key="1">
    <source>
        <dbReference type="SAM" id="MobiDB-lite"/>
    </source>
</evidence>
<dbReference type="Proteomes" id="UP000054466">
    <property type="component" value="Unassembled WGS sequence"/>
</dbReference>
<organism evidence="2 3">
    <name type="scientific">Cladophialophora immunda</name>
    <dbReference type="NCBI Taxonomy" id="569365"/>
    <lineage>
        <taxon>Eukaryota</taxon>
        <taxon>Fungi</taxon>
        <taxon>Dikarya</taxon>
        <taxon>Ascomycota</taxon>
        <taxon>Pezizomycotina</taxon>
        <taxon>Eurotiomycetes</taxon>
        <taxon>Chaetothyriomycetidae</taxon>
        <taxon>Chaetothyriales</taxon>
        <taxon>Herpotrichiellaceae</taxon>
        <taxon>Cladophialophora</taxon>
    </lineage>
</organism>
<feature type="compositionally biased region" description="Basic and acidic residues" evidence="1">
    <location>
        <begin position="437"/>
        <end position="450"/>
    </location>
</feature>
<feature type="compositionally biased region" description="Polar residues" evidence="1">
    <location>
        <begin position="82"/>
        <end position="93"/>
    </location>
</feature>
<feature type="region of interest" description="Disordered" evidence="1">
    <location>
        <begin position="423"/>
        <end position="532"/>
    </location>
</feature>
<feature type="compositionally biased region" description="Low complexity" evidence="1">
    <location>
        <begin position="779"/>
        <end position="809"/>
    </location>
</feature>
<accession>A0A0D2C1V8</accession>
<feature type="compositionally biased region" description="Polar residues" evidence="1">
    <location>
        <begin position="827"/>
        <end position="838"/>
    </location>
</feature>
<feature type="region of interest" description="Disordered" evidence="1">
    <location>
        <begin position="111"/>
        <end position="198"/>
    </location>
</feature>
<sequence>MSKIAWSITSTKRKTRPASSAPRKRQRRNDTDGTSSSRPSKSQRTLTQAEWITTFPPSDDEADMLYLDDGQRHTPAPKKPRQSAQRPKSTLTQMDFFSSLPRDCQDFDDTMIGVADGDDGGCAVPQLDGTYDSPRRPRKRKATPNAASLPTKQKTEPANGDSQAEYRPTKRKRKVGFADEENAEEPRRASKRLASKNEVLSDPVKNFDYFAKALTDEAEQGNHNGVDEPFNCPLEIVDTTEDEIEIAPDTLSKSRCSALPETPKKNTTVILSSQSPESLCESTQRSNRKPPVTSSRTRRLPLAERSTNVPAVAFPTRKGGKRRGASRNESNKSRVVVLKLPKRDRPQRPTLIEDPQAILWSIPSSSPELIRPATAVQAPAAPYSAAEDIEIPATSQAQGSGLASLNAGSEDNLPNLSQLFASRSGGTRTEDAADSAQKGDRGVTVRDFADAHFSATKSSTPPLDGIVRSSPPVHSETQDPKEPASESSEESCEAADFGSPIANDTQFNIQIQHRLSSPSPAEQPLEQSKARIDAVLFSTPPSIDRERDVRDGDAPCSVLQNIGALRSSESPPPIPRLVERCSADADSEAPELVDDEAGEVPFPKPLFVHPSSVHRKLTQAPLNDTLHTSSSPSLPSGRLATQGSVHPASIPHPSQMSTQDVTQGFLPPSSFPHQCRESVFEGEPDKITIKDSSSSSIPLSQIPQHAGRDESQQNRDIGPALESDSEDDVDLDLDPPSLPPRPSRPQVAFPPEHTEPVTAGKSRSGSAVKTNGSHTSKYQSPQSSSQPGEPQSETASTASHSSELSLPSSPERPPPLQRQYSPIPGFNNDTQSNFTQDGHVTAAYIHRQRESGVFPKWFVPTPYQVPGYTRRK</sequence>
<evidence type="ECO:0000313" key="3">
    <source>
        <dbReference type="Proteomes" id="UP000054466"/>
    </source>
</evidence>
<gene>
    <name evidence="2" type="ORF">PV07_08464</name>
</gene>
<keyword evidence="3" id="KW-1185">Reference proteome</keyword>
<feature type="region of interest" description="Disordered" evidence="1">
    <location>
        <begin position="270"/>
        <end position="336"/>
    </location>
</feature>
<dbReference type="EMBL" id="KN847044">
    <property type="protein sequence ID" value="KIW25273.1"/>
    <property type="molecule type" value="Genomic_DNA"/>
</dbReference>
<feature type="compositionally biased region" description="Polar residues" evidence="1">
    <location>
        <begin position="270"/>
        <end position="285"/>
    </location>
</feature>
<feature type="compositionally biased region" description="Polar residues" evidence="1">
    <location>
        <begin position="502"/>
        <end position="520"/>
    </location>
</feature>
<feature type="region of interest" description="Disordered" evidence="1">
    <location>
        <begin position="1"/>
        <end position="93"/>
    </location>
</feature>
<dbReference type="GeneID" id="27347658"/>
<feature type="compositionally biased region" description="Basic residues" evidence="1">
    <location>
        <begin position="11"/>
        <end position="27"/>
    </location>
</feature>
<feature type="compositionally biased region" description="Low complexity" evidence="1">
    <location>
        <begin position="625"/>
        <end position="636"/>
    </location>
</feature>
<feature type="region of interest" description="Disordered" evidence="1">
    <location>
        <begin position="618"/>
        <end position="838"/>
    </location>
</feature>
<name>A0A0D2C1V8_9EURO</name>
<dbReference type="VEuPathDB" id="FungiDB:PV07_08464"/>
<feature type="compositionally biased region" description="Acidic residues" evidence="1">
    <location>
        <begin position="723"/>
        <end position="733"/>
    </location>
</feature>
<protein>
    <submittedName>
        <fullName evidence="2">Uncharacterized protein</fullName>
    </submittedName>
</protein>
<feature type="compositionally biased region" description="Low complexity" evidence="1">
    <location>
        <begin position="692"/>
        <end position="704"/>
    </location>
</feature>
<dbReference type="AlphaFoldDB" id="A0A0D2C1V8"/>
<dbReference type="HOGENOM" id="CLU_330370_0_0_1"/>
<proteinExistence type="predicted"/>
<feature type="compositionally biased region" description="Basic and acidic residues" evidence="1">
    <location>
        <begin position="674"/>
        <end position="689"/>
    </location>
</feature>
<feature type="compositionally biased region" description="Polar residues" evidence="1">
    <location>
        <begin position="32"/>
        <end position="51"/>
    </location>
</feature>
<reference evidence="2 3" key="1">
    <citation type="submission" date="2015-01" db="EMBL/GenBank/DDBJ databases">
        <title>The Genome Sequence of Cladophialophora immunda CBS83496.</title>
        <authorList>
            <consortium name="The Broad Institute Genomics Platform"/>
            <person name="Cuomo C."/>
            <person name="de Hoog S."/>
            <person name="Gorbushina A."/>
            <person name="Stielow B."/>
            <person name="Teixiera M."/>
            <person name="Abouelleil A."/>
            <person name="Chapman S.B."/>
            <person name="Priest M."/>
            <person name="Young S.K."/>
            <person name="Wortman J."/>
            <person name="Nusbaum C."/>
            <person name="Birren B."/>
        </authorList>
    </citation>
    <scope>NUCLEOTIDE SEQUENCE [LARGE SCALE GENOMIC DNA]</scope>
    <source>
        <strain evidence="2 3">CBS 83496</strain>
    </source>
</reference>
<feature type="compositionally biased region" description="Polar residues" evidence="1">
    <location>
        <begin position="652"/>
        <end position="662"/>
    </location>
</feature>